<proteinExistence type="predicted"/>
<evidence type="ECO:0000313" key="3">
    <source>
        <dbReference type="Proteomes" id="UP000005408"/>
    </source>
</evidence>
<name>A0A8W8NQM3_MAGGI</name>
<evidence type="ECO:0000256" key="1">
    <source>
        <dbReference type="SAM" id="SignalP"/>
    </source>
</evidence>
<dbReference type="EnsemblMetazoa" id="G7413.1">
    <property type="protein sequence ID" value="G7413.1:cds"/>
    <property type="gene ID" value="G7413"/>
</dbReference>
<feature type="chain" id="PRO_5036448631" evidence="1">
    <location>
        <begin position="16"/>
        <end position="141"/>
    </location>
</feature>
<organism evidence="2 3">
    <name type="scientific">Magallana gigas</name>
    <name type="common">Pacific oyster</name>
    <name type="synonym">Crassostrea gigas</name>
    <dbReference type="NCBI Taxonomy" id="29159"/>
    <lineage>
        <taxon>Eukaryota</taxon>
        <taxon>Metazoa</taxon>
        <taxon>Spiralia</taxon>
        <taxon>Lophotrochozoa</taxon>
        <taxon>Mollusca</taxon>
        <taxon>Bivalvia</taxon>
        <taxon>Autobranchia</taxon>
        <taxon>Pteriomorphia</taxon>
        <taxon>Ostreida</taxon>
        <taxon>Ostreoidea</taxon>
        <taxon>Ostreidae</taxon>
        <taxon>Magallana</taxon>
    </lineage>
</organism>
<keyword evidence="1" id="KW-0732">Signal</keyword>
<feature type="signal peptide" evidence="1">
    <location>
        <begin position="1"/>
        <end position="15"/>
    </location>
</feature>
<dbReference type="AlphaFoldDB" id="A0A8W8NQM3"/>
<sequence>MILIIFILIPQGCDFYGDNRICVFRYITKQDTLKDIKPAITGFTKSSPSDIKTTGTQNPQQGNGCVPKLMCLPKFICAFEMTKNNKGFHINYVTTEVIWVSDRNTVYSYDLDGRALKYLPDLYEGDTLTGSGSHTRVDRIT</sequence>
<evidence type="ECO:0000313" key="2">
    <source>
        <dbReference type="EnsemblMetazoa" id="G7413.1:cds"/>
    </source>
</evidence>
<dbReference type="Proteomes" id="UP000005408">
    <property type="component" value="Unassembled WGS sequence"/>
</dbReference>
<reference evidence="2" key="1">
    <citation type="submission" date="2022-08" db="UniProtKB">
        <authorList>
            <consortium name="EnsemblMetazoa"/>
        </authorList>
    </citation>
    <scope>IDENTIFICATION</scope>
    <source>
        <strain evidence="2">05x7-T-G4-1.051#20</strain>
    </source>
</reference>
<protein>
    <submittedName>
        <fullName evidence="2">Uncharacterized protein</fullName>
    </submittedName>
</protein>
<accession>A0A8W8NQM3</accession>
<keyword evidence="3" id="KW-1185">Reference proteome</keyword>